<keyword evidence="2" id="KW-1185">Reference proteome</keyword>
<protein>
    <submittedName>
        <fullName evidence="1">Phage XkdN-like family protein</fullName>
    </submittedName>
</protein>
<dbReference type="InterPro" id="IPR038559">
    <property type="entry name" value="XkdN-like_sf"/>
</dbReference>
<dbReference type="Gene3D" id="3.30.2220.30">
    <property type="match status" value="1"/>
</dbReference>
<evidence type="ECO:0000313" key="1">
    <source>
        <dbReference type="EMBL" id="KIE44491.1"/>
    </source>
</evidence>
<comment type="caution">
    <text evidence="1">The sequence shown here is derived from an EMBL/GenBank/DDBJ whole genome shotgun (WGS) entry which is preliminary data.</text>
</comment>
<dbReference type="OrthoDB" id="1634378at2"/>
<evidence type="ECO:0000313" key="2">
    <source>
        <dbReference type="Proteomes" id="UP000031366"/>
    </source>
</evidence>
<dbReference type="RefSeq" id="WP_039637069.1">
    <property type="nucleotide sequence ID" value="NZ_AYSO01000020.1"/>
</dbReference>
<name>A0A0C1R223_9CLOT</name>
<dbReference type="AlphaFoldDB" id="A0A0C1R223"/>
<organism evidence="1 2">
    <name type="scientific">Clostridium argentinense CDC 2741</name>
    <dbReference type="NCBI Taxonomy" id="1418104"/>
    <lineage>
        <taxon>Bacteria</taxon>
        <taxon>Bacillati</taxon>
        <taxon>Bacillota</taxon>
        <taxon>Clostridia</taxon>
        <taxon>Eubacteriales</taxon>
        <taxon>Clostridiaceae</taxon>
        <taxon>Clostridium</taxon>
    </lineage>
</organism>
<sequence length="135" mass="15098">MSTIDLLLKVDTNKLFRPEKQVEIKRLSELAGEKVVFTCQALNASEIEEATNNALTIKSDGEVDIKNNDMQLFVLLSGVKEPNLKSKELREYYGCLTPKDLINKLLLPGEVSHLYNTINDLSGFGKGQVEEIKNS</sequence>
<accession>A0A0C1R223</accession>
<dbReference type="InterPro" id="IPR014986">
    <property type="entry name" value="XkdN-like"/>
</dbReference>
<gene>
    <name evidence="1" type="ORF">U732_906</name>
</gene>
<proteinExistence type="predicted"/>
<dbReference type="STRING" id="29341.RSJ17_07330"/>
<reference evidence="1 2" key="1">
    <citation type="journal article" date="2015" name="Infect. Genet. Evol.">
        <title>Genomic sequences of six botulinum neurotoxin-producing strains representing three clostridial species illustrate the mobility and diversity of botulinum neurotoxin genes.</title>
        <authorList>
            <person name="Smith T.J."/>
            <person name="Hill K.K."/>
            <person name="Xie G."/>
            <person name="Foley B.T."/>
            <person name="Williamson C.H."/>
            <person name="Foster J.T."/>
            <person name="Johnson S.L."/>
            <person name="Chertkov O."/>
            <person name="Teshima H."/>
            <person name="Gibbons H.S."/>
            <person name="Johnsky L.A."/>
            <person name="Karavis M.A."/>
            <person name="Smith L.A."/>
        </authorList>
    </citation>
    <scope>NUCLEOTIDE SEQUENCE [LARGE SCALE GENOMIC DNA]</scope>
    <source>
        <strain evidence="1 2">CDC 2741</strain>
    </source>
</reference>
<dbReference type="Pfam" id="PF08890">
    <property type="entry name" value="Phage_TAC_5"/>
    <property type="match status" value="1"/>
</dbReference>
<dbReference type="Proteomes" id="UP000031366">
    <property type="component" value="Unassembled WGS sequence"/>
</dbReference>
<dbReference type="EMBL" id="AYSO01000020">
    <property type="protein sequence ID" value="KIE44491.1"/>
    <property type="molecule type" value="Genomic_DNA"/>
</dbReference>